<keyword evidence="8" id="KW-1185">Reference proteome</keyword>
<dbReference type="SUPFAM" id="SSF88659">
    <property type="entry name" value="Sigma3 and sigma4 domains of RNA polymerase sigma factors"/>
    <property type="match status" value="1"/>
</dbReference>
<dbReference type="InterPro" id="IPR007627">
    <property type="entry name" value="RNA_pol_sigma70_r2"/>
</dbReference>
<dbReference type="GO" id="GO:0003677">
    <property type="term" value="F:DNA binding"/>
    <property type="evidence" value="ECO:0007669"/>
    <property type="project" value="UniProtKB-KW"/>
</dbReference>
<dbReference type="Pfam" id="PF04542">
    <property type="entry name" value="Sigma70_r2"/>
    <property type="match status" value="1"/>
</dbReference>
<protein>
    <submittedName>
        <fullName evidence="7">RNA polymerase sigma factor CnrH</fullName>
    </submittedName>
</protein>
<keyword evidence="2" id="KW-0805">Transcription regulation</keyword>
<organism evidence="7 8">
    <name type="scientific">Maioricimonas rarisocia</name>
    <dbReference type="NCBI Taxonomy" id="2528026"/>
    <lineage>
        <taxon>Bacteria</taxon>
        <taxon>Pseudomonadati</taxon>
        <taxon>Planctomycetota</taxon>
        <taxon>Planctomycetia</taxon>
        <taxon>Planctomycetales</taxon>
        <taxon>Planctomycetaceae</taxon>
        <taxon>Maioricimonas</taxon>
    </lineage>
</organism>
<dbReference type="Gene3D" id="1.10.1740.10">
    <property type="match status" value="1"/>
</dbReference>
<evidence type="ECO:0000256" key="3">
    <source>
        <dbReference type="ARBA" id="ARBA00023082"/>
    </source>
</evidence>
<dbReference type="PANTHER" id="PTHR43133:SF8">
    <property type="entry name" value="RNA POLYMERASE SIGMA FACTOR HI_1459-RELATED"/>
    <property type="match status" value="1"/>
</dbReference>
<dbReference type="NCBIfam" id="TIGR02937">
    <property type="entry name" value="sigma70-ECF"/>
    <property type="match status" value="1"/>
</dbReference>
<dbReference type="Gene3D" id="1.10.10.10">
    <property type="entry name" value="Winged helix-like DNA-binding domain superfamily/Winged helix DNA-binding domain"/>
    <property type="match status" value="1"/>
</dbReference>
<dbReference type="InterPro" id="IPR013325">
    <property type="entry name" value="RNA_pol_sigma_r2"/>
</dbReference>
<sequence>MIPLPDTSLSLIARIQQQEDGPAWREFFEVYGPVVIGYLRTRGLQEADVRDVSQESFRAVIQSIHRFDPDPRHGRFRNWLFQIVRSKLTDHWRKSRREPRGSGDSAIRTTLDQISGADDQSTWDREYKHRLLHTAAARIRDDFTPRTWQAFWMTCVEGHPPAEVAAELQLKIGDVYVRKSRVLARLRDVMRRLEGEQRG</sequence>
<dbReference type="GO" id="GO:0016987">
    <property type="term" value="F:sigma factor activity"/>
    <property type="evidence" value="ECO:0007669"/>
    <property type="project" value="UniProtKB-KW"/>
</dbReference>
<dbReference type="OrthoDB" id="258490at2"/>
<dbReference type="KEGG" id="mri:Mal4_36690"/>
<dbReference type="InterPro" id="IPR039425">
    <property type="entry name" value="RNA_pol_sigma-70-like"/>
</dbReference>
<evidence type="ECO:0000256" key="2">
    <source>
        <dbReference type="ARBA" id="ARBA00023015"/>
    </source>
</evidence>
<comment type="similarity">
    <text evidence="1">Belongs to the sigma-70 factor family. ECF subfamily.</text>
</comment>
<dbReference type="AlphaFoldDB" id="A0A517ZA15"/>
<dbReference type="SUPFAM" id="SSF88946">
    <property type="entry name" value="Sigma2 domain of RNA polymerase sigma factors"/>
    <property type="match status" value="1"/>
</dbReference>
<gene>
    <name evidence="7" type="primary">cnrH_2</name>
    <name evidence="7" type="ORF">Mal4_36690</name>
</gene>
<keyword evidence="5" id="KW-0804">Transcription</keyword>
<feature type="domain" description="RNA polymerase sigma-70 region 2" evidence="6">
    <location>
        <begin position="28"/>
        <end position="97"/>
    </location>
</feature>
<evidence type="ECO:0000313" key="8">
    <source>
        <dbReference type="Proteomes" id="UP000320496"/>
    </source>
</evidence>
<dbReference type="Proteomes" id="UP000320496">
    <property type="component" value="Chromosome"/>
</dbReference>
<evidence type="ECO:0000259" key="6">
    <source>
        <dbReference type="Pfam" id="PF04542"/>
    </source>
</evidence>
<dbReference type="InterPro" id="IPR013324">
    <property type="entry name" value="RNA_pol_sigma_r3/r4-like"/>
</dbReference>
<dbReference type="InterPro" id="IPR014284">
    <property type="entry name" value="RNA_pol_sigma-70_dom"/>
</dbReference>
<dbReference type="EMBL" id="CP036275">
    <property type="protein sequence ID" value="QDU39328.1"/>
    <property type="molecule type" value="Genomic_DNA"/>
</dbReference>
<keyword evidence="3" id="KW-0731">Sigma factor</keyword>
<proteinExistence type="inferred from homology"/>
<keyword evidence="4" id="KW-0238">DNA-binding</keyword>
<dbReference type="RefSeq" id="WP_145370523.1">
    <property type="nucleotide sequence ID" value="NZ_CP036275.1"/>
</dbReference>
<evidence type="ECO:0000313" key="7">
    <source>
        <dbReference type="EMBL" id="QDU39328.1"/>
    </source>
</evidence>
<evidence type="ECO:0000256" key="1">
    <source>
        <dbReference type="ARBA" id="ARBA00010641"/>
    </source>
</evidence>
<evidence type="ECO:0000256" key="5">
    <source>
        <dbReference type="ARBA" id="ARBA00023163"/>
    </source>
</evidence>
<evidence type="ECO:0000256" key="4">
    <source>
        <dbReference type="ARBA" id="ARBA00023125"/>
    </source>
</evidence>
<dbReference type="GO" id="GO:0006352">
    <property type="term" value="P:DNA-templated transcription initiation"/>
    <property type="evidence" value="ECO:0007669"/>
    <property type="project" value="InterPro"/>
</dbReference>
<reference evidence="7 8" key="1">
    <citation type="submission" date="2019-02" db="EMBL/GenBank/DDBJ databases">
        <title>Deep-cultivation of Planctomycetes and their phenomic and genomic characterization uncovers novel biology.</title>
        <authorList>
            <person name="Wiegand S."/>
            <person name="Jogler M."/>
            <person name="Boedeker C."/>
            <person name="Pinto D."/>
            <person name="Vollmers J."/>
            <person name="Rivas-Marin E."/>
            <person name="Kohn T."/>
            <person name="Peeters S.H."/>
            <person name="Heuer A."/>
            <person name="Rast P."/>
            <person name="Oberbeckmann S."/>
            <person name="Bunk B."/>
            <person name="Jeske O."/>
            <person name="Meyerdierks A."/>
            <person name="Storesund J.E."/>
            <person name="Kallscheuer N."/>
            <person name="Luecker S."/>
            <person name="Lage O.M."/>
            <person name="Pohl T."/>
            <person name="Merkel B.J."/>
            <person name="Hornburger P."/>
            <person name="Mueller R.-W."/>
            <person name="Bruemmer F."/>
            <person name="Labrenz M."/>
            <person name="Spormann A.M."/>
            <person name="Op den Camp H."/>
            <person name="Overmann J."/>
            <person name="Amann R."/>
            <person name="Jetten M.S.M."/>
            <person name="Mascher T."/>
            <person name="Medema M.H."/>
            <person name="Devos D.P."/>
            <person name="Kaster A.-K."/>
            <person name="Ovreas L."/>
            <person name="Rohde M."/>
            <person name="Galperin M.Y."/>
            <person name="Jogler C."/>
        </authorList>
    </citation>
    <scope>NUCLEOTIDE SEQUENCE [LARGE SCALE GENOMIC DNA]</scope>
    <source>
        <strain evidence="7 8">Mal4</strain>
    </source>
</reference>
<accession>A0A517ZA15</accession>
<dbReference type="InterPro" id="IPR036388">
    <property type="entry name" value="WH-like_DNA-bd_sf"/>
</dbReference>
<name>A0A517ZA15_9PLAN</name>
<dbReference type="PANTHER" id="PTHR43133">
    <property type="entry name" value="RNA POLYMERASE ECF-TYPE SIGMA FACTO"/>
    <property type="match status" value="1"/>
</dbReference>